<protein>
    <recommendedName>
        <fullName evidence="3">Cytochrome c oxidase assembly factor 5</fullName>
    </recommendedName>
</protein>
<dbReference type="EMBL" id="JARO02018743">
    <property type="protein sequence ID" value="KPP56832.1"/>
    <property type="molecule type" value="Genomic_DNA"/>
</dbReference>
<gene>
    <name evidence="1" type="ORF">Z043_125508</name>
</gene>
<comment type="caution">
    <text evidence="1">The sequence shown here is derived from an EMBL/GenBank/DDBJ whole genome shotgun (WGS) entry which is preliminary data.</text>
</comment>
<name>A0A0P7TTC9_SCLFO</name>
<sequence length="61" mass="6868">EGKKPSECVKEGHCRALQVSFFECKRSMVVGHQVAIPGKKGLLMRTPRYQRESPWTGAHSL</sequence>
<organism evidence="1 2">
    <name type="scientific">Scleropages formosus</name>
    <name type="common">Asian bonytongue</name>
    <name type="synonym">Osteoglossum formosum</name>
    <dbReference type="NCBI Taxonomy" id="113540"/>
    <lineage>
        <taxon>Eukaryota</taxon>
        <taxon>Metazoa</taxon>
        <taxon>Chordata</taxon>
        <taxon>Craniata</taxon>
        <taxon>Vertebrata</taxon>
        <taxon>Euteleostomi</taxon>
        <taxon>Actinopterygii</taxon>
        <taxon>Neopterygii</taxon>
        <taxon>Teleostei</taxon>
        <taxon>Osteoglossocephala</taxon>
        <taxon>Osteoglossomorpha</taxon>
        <taxon>Osteoglossiformes</taxon>
        <taxon>Osteoglossidae</taxon>
        <taxon>Scleropages</taxon>
    </lineage>
</organism>
<evidence type="ECO:0000313" key="1">
    <source>
        <dbReference type="EMBL" id="KPP56832.1"/>
    </source>
</evidence>
<accession>A0A0P7TTC9</accession>
<dbReference type="Proteomes" id="UP000034805">
    <property type="component" value="Unassembled WGS sequence"/>
</dbReference>
<evidence type="ECO:0008006" key="3">
    <source>
        <dbReference type="Google" id="ProtNLM"/>
    </source>
</evidence>
<reference evidence="1 2" key="1">
    <citation type="submission" date="2015-08" db="EMBL/GenBank/DDBJ databases">
        <title>The genome of the Asian arowana (Scleropages formosus).</title>
        <authorList>
            <person name="Tan M.H."/>
            <person name="Gan H.M."/>
            <person name="Croft L.J."/>
            <person name="Austin C.M."/>
        </authorList>
    </citation>
    <scope>NUCLEOTIDE SEQUENCE [LARGE SCALE GENOMIC DNA]</scope>
    <source>
        <strain evidence="1">Aro1</strain>
    </source>
</reference>
<dbReference type="STRING" id="113540.ENSSFOP00015017131"/>
<proteinExistence type="predicted"/>
<feature type="non-terminal residue" evidence="1">
    <location>
        <position position="1"/>
    </location>
</feature>
<evidence type="ECO:0000313" key="2">
    <source>
        <dbReference type="Proteomes" id="UP000034805"/>
    </source>
</evidence>
<dbReference type="AlphaFoldDB" id="A0A0P7TTC9"/>